<dbReference type="InterPro" id="IPR012750">
    <property type="entry name" value="ECA_WecA-rel"/>
</dbReference>
<evidence type="ECO:0000313" key="14">
    <source>
        <dbReference type="EMBL" id="TLX45308.1"/>
    </source>
</evidence>
<comment type="pathway">
    <text evidence="12">Bacterial outer membrane biogenesis; LPS O-antigen biosynthesis.</text>
</comment>
<feature type="binding site" evidence="13">
    <location>
        <position position="148"/>
    </location>
    <ligand>
        <name>Mg(2+)</name>
        <dbReference type="ChEBI" id="CHEBI:18420"/>
    </ligand>
</feature>
<evidence type="ECO:0000256" key="10">
    <source>
        <dbReference type="ARBA" id="ARBA00023136"/>
    </source>
</evidence>
<keyword evidence="2 12" id="KW-1003">Cell membrane</keyword>
<keyword evidence="8 12" id="KW-0448">Lipopolysaccharide biosynthesis</keyword>
<gene>
    <name evidence="12" type="primary">wecA</name>
    <name evidence="14" type="ORF">C1E24_19710</name>
</gene>
<dbReference type="OrthoDB" id="9783652at2"/>
<dbReference type="NCBIfam" id="TIGR02380">
    <property type="entry name" value="ECA_wecA"/>
    <property type="match status" value="1"/>
</dbReference>
<dbReference type="PANTHER" id="PTHR22926:SF3">
    <property type="entry name" value="UNDECAPRENYL-PHOSPHATE ALPHA-N-ACETYLGLUCOSAMINYL 1-PHOSPHATE TRANSFERASE"/>
    <property type="match status" value="1"/>
</dbReference>
<evidence type="ECO:0000256" key="2">
    <source>
        <dbReference type="ARBA" id="ARBA00022475"/>
    </source>
</evidence>
<evidence type="ECO:0000256" key="12">
    <source>
        <dbReference type="HAMAP-Rule" id="MF_02030"/>
    </source>
</evidence>
<dbReference type="GO" id="GO:0005886">
    <property type="term" value="C:plasma membrane"/>
    <property type="evidence" value="ECO:0007669"/>
    <property type="project" value="UniProtKB-SubCell"/>
</dbReference>
<keyword evidence="3 12" id="KW-0997">Cell inner membrane</keyword>
<feature type="transmembrane region" description="Helical" evidence="12">
    <location>
        <begin position="6"/>
        <end position="29"/>
    </location>
</feature>
<dbReference type="PANTHER" id="PTHR22926">
    <property type="entry name" value="PHOSPHO-N-ACETYLMURAMOYL-PENTAPEPTIDE-TRANSFERASE"/>
    <property type="match status" value="1"/>
</dbReference>
<keyword evidence="7 12" id="KW-0460">Magnesium</keyword>
<evidence type="ECO:0000256" key="1">
    <source>
        <dbReference type="ARBA" id="ARBA00004651"/>
    </source>
</evidence>
<organism evidence="14 15">
    <name type="scientific">Pseudoalteromonas phenolica</name>
    <dbReference type="NCBI Taxonomy" id="161398"/>
    <lineage>
        <taxon>Bacteria</taxon>
        <taxon>Pseudomonadati</taxon>
        <taxon>Pseudomonadota</taxon>
        <taxon>Gammaproteobacteria</taxon>
        <taxon>Alteromonadales</taxon>
        <taxon>Pseudoalteromonadaceae</taxon>
        <taxon>Pseudoalteromonas</taxon>
    </lineage>
</organism>
<feature type="transmembrane region" description="Helical" evidence="12">
    <location>
        <begin position="236"/>
        <end position="258"/>
    </location>
</feature>
<dbReference type="EC" id="2.7.8.33" evidence="12"/>
<dbReference type="HAMAP" id="MF_02030">
    <property type="entry name" value="WecA_Gammaproteo"/>
    <property type="match status" value="1"/>
</dbReference>
<name>A0A5R9PWL9_9GAMM</name>
<evidence type="ECO:0000256" key="8">
    <source>
        <dbReference type="ARBA" id="ARBA00022985"/>
    </source>
</evidence>
<evidence type="ECO:0000313" key="15">
    <source>
        <dbReference type="Proteomes" id="UP000309186"/>
    </source>
</evidence>
<comment type="similarity">
    <text evidence="12">Belongs to the glycosyltransferase 4 family. WecA subfamily.</text>
</comment>
<evidence type="ECO:0000256" key="3">
    <source>
        <dbReference type="ARBA" id="ARBA00022519"/>
    </source>
</evidence>
<evidence type="ECO:0000256" key="13">
    <source>
        <dbReference type="PIRSR" id="PIRSR600715-1"/>
    </source>
</evidence>
<comment type="catalytic activity">
    <reaction evidence="12">
        <text>di-trans,octa-cis-undecaprenyl phosphate + UDP-N-acetyl-alpha-D-glucosamine = N-acetyl-alpha-D-glucosaminyl-di-trans,octa-cis-undecaprenyl diphosphate + UMP</text>
        <dbReference type="Rhea" id="RHEA:28090"/>
        <dbReference type="ChEBI" id="CHEBI:57705"/>
        <dbReference type="ChEBI" id="CHEBI:57865"/>
        <dbReference type="ChEBI" id="CHEBI:60392"/>
        <dbReference type="ChEBI" id="CHEBI:62959"/>
        <dbReference type="EC" id="2.7.8.33"/>
    </reaction>
</comment>
<comment type="cofactor">
    <cofactor evidence="12">
        <name>Mn(2+)</name>
        <dbReference type="ChEBI" id="CHEBI:29035"/>
    </cofactor>
</comment>
<dbReference type="Proteomes" id="UP000309186">
    <property type="component" value="Unassembled WGS sequence"/>
</dbReference>
<comment type="caution">
    <text evidence="14">The sequence shown here is derived from an EMBL/GenBank/DDBJ whole genome shotgun (WGS) entry which is preliminary data.</text>
</comment>
<dbReference type="GO" id="GO:0071555">
    <property type="term" value="P:cell wall organization"/>
    <property type="evidence" value="ECO:0007669"/>
    <property type="project" value="TreeGrafter"/>
</dbReference>
<feature type="transmembrane region" description="Helical" evidence="12">
    <location>
        <begin position="289"/>
        <end position="312"/>
    </location>
</feature>
<keyword evidence="13" id="KW-0479">Metal-binding</keyword>
<proteinExistence type="inferred from homology"/>
<dbReference type="EMBL" id="PPSW01000045">
    <property type="protein sequence ID" value="TLX45308.1"/>
    <property type="molecule type" value="Genomic_DNA"/>
</dbReference>
<dbReference type="GO" id="GO:0000287">
    <property type="term" value="F:magnesium ion binding"/>
    <property type="evidence" value="ECO:0007669"/>
    <property type="project" value="InterPro"/>
</dbReference>
<sequence>MYLEPIIFCFSLCAFINFIVHPIAVKVGLVDIPNQRKKHAGAIPLIGGLAIFISIAITSILFFSSNTQIFVYLFSAMTLLILGVLDDKNDLSVTIRLITQCGVSIFIFLAADMYLTTFGNILGFEVTLGKFGVLITVLSVIAAINAFNMVDGIDGLAGMLSLNTFLFISVTFLLAGSEWLFLSSIFIAAIIAFLMFNLRWPSKKLGKVFMGDAGSMVIGFTVIWLLLVGVDENVSAFRPVLALYLIAIPLMDMVAIMIRRIKKGTSPFKPDREHLHHIFERAGQSRRRALVTISIVAFIIAAIGLCMELLGVDEWKMFLVFCLLFMVYNYCLIHVWKILSWIRKH</sequence>
<evidence type="ECO:0000256" key="7">
    <source>
        <dbReference type="ARBA" id="ARBA00022842"/>
    </source>
</evidence>
<keyword evidence="9 12" id="KW-1133">Transmembrane helix</keyword>
<comment type="cofactor">
    <cofactor evidence="12 13">
        <name>Mg(2+)</name>
        <dbReference type="ChEBI" id="CHEBI:18420"/>
    </cofactor>
</comment>
<feature type="transmembrane region" description="Helical" evidence="12">
    <location>
        <begin position="97"/>
        <end position="115"/>
    </location>
</feature>
<dbReference type="GO" id="GO:0030145">
    <property type="term" value="F:manganese ion binding"/>
    <property type="evidence" value="ECO:0007669"/>
    <property type="project" value="InterPro"/>
</dbReference>
<feature type="transmembrane region" description="Helical" evidence="12">
    <location>
        <begin position="208"/>
        <end position="230"/>
    </location>
</feature>
<feature type="transmembrane region" description="Helical" evidence="12">
    <location>
        <begin position="156"/>
        <end position="173"/>
    </location>
</feature>
<dbReference type="GO" id="GO:0016757">
    <property type="term" value="F:glycosyltransferase activity"/>
    <property type="evidence" value="ECO:0007669"/>
    <property type="project" value="UniProtKB-KW"/>
</dbReference>
<reference evidence="14 15" key="1">
    <citation type="submission" date="2018-01" db="EMBL/GenBank/DDBJ databases">
        <title>Co-occurrence of chitin degradation, pigmentation and bioactivity in marine Pseudoalteromonas.</title>
        <authorList>
            <person name="Paulsen S."/>
            <person name="Gram L."/>
            <person name="Machado H."/>
        </authorList>
    </citation>
    <scope>NUCLEOTIDE SEQUENCE [LARGE SCALE GENOMIC DNA]</scope>
    <source>
        <strain evidence="14 15">S3663</strain>
    </source>
</reference>
<dbReference type="CDD" id="cd06853">
    <property type="entry name" value="GT_WecA_like"/>
    <property type="match status" value="1"/>
</dbReference>
<feature type="transmembrane region" description="Helical" evidence="12">
    <location>
        <begin position="121"/>
        <end position="144"/>
    </location>
</feature>
<accession>A0A5R9PWL9</accession>
<keyword evidence="5 12" id="KW-0808">Transferase</keyword>
<keyword evidence="4 12" id="KW-0328">Glycosyltransferase</keyword>
<dbReference type="RefSeq" id="WP_138484416.1">
    <property type="nucleotide sequence ID" value="NZ_PPSW01000045.1"/>
</dbReference>
<feature type="transmembrane region" description="Helical" evidence="12">
    <location>
        <begin position="41"/>
        <end position="63"/>
    </location>
</feature>
<feature type="transmembrane region" description="Helical" evidence="12">
    <location>
        <begin position="69"/>
        <end position="85"/>
    </location>
</feature>
<dbReference type="InterPro" id="IPR000715">
    <property type="entry name" value="Glycosyl_transferase_4"/>
</dbReference>
<evidence type="ECO:0000256" key="4">
    <source>
        <dbReference type="ARBA" id="ARBA00022676"/>
    </source>
</evidence>
<feature type="transmembrane region" description="Helical" evidence="12">
    <location>
        <begin position="318"/>
        <end position="339"/>
    </location>
</feature>
<keyword evidence="11 12" id="KW-0464">Manganese</keyword>
<protein>
    <recommendedName>
        <fullName evidence="12">Undecaprenyl-phosphate alpha-N-acetylglucosaminyl 1-phosphate transferase</fullName>
        <ecNumber evidence="12">2.7.8.33</ecNumber>
    </recommendedName>
    <alternativeName>
        <fullName evidence="12">UDP-GlcNAc:undecaprenyl-phosphate GlcNAc-1-phosphate transferase</fullName>
    </alternativeName>
    <alternativeName>
        <fullName evidence="12">Undecaprenyl-phosphate GlcNAc-1-phosphate transferase</fullName>
    </alternativeName>
</protein>
<feature type="binding site" evidence="13">
    <location>
        <position position="212"/>
    </location>
    <ligand>
        <name>Mg(2+)</name>
        <dbReference type="ChEBI" id="CHEBI:18420"/>
    </ligand>
</feature>
<dbReference type="UniPathway" id="UPA00281"/>
<dbReference type="GO" id="GO:0044038">
    <property type="term" value="P:cell wall macromolecule biosynthetic process"/>
    <property type="evidence" value="ECO:0007669"/>
    <property type="project" value="TreeGrafter"/>
</dbReference>
<keyword evidence="10 12" id="KW-0472">Membrane</keyword>
<dbReference type="GO" id="GO:0009243">
    <property type="term" value="P:O antigen biosynthetic process"/>
    <property type="evidence" value="ECO:0007669"/>
    <property type="project" value="UniProtKB-UniRule"/>
</dbReference>
<dbReference type="GO" id="GO:0036380">
    <property type="term" value="F:UDP-N-acetylglucosamine-undecaprenyl-phosphate N-acetylglucosaminephosphotransferase activity"/>
    <property type="evidence" value="ECO:0007669"/>
    <property type="project" value="UniProtKB-UniRule"/>
</dbReference>
<evidence type="ECO:0000256" key="6">
    <source>
        <dbReference type="ARBA" id="ARBA00022692"/>
    </source>
</evidence>
<keyword evidence="6 12" id="KW-0812">Transmembrane</keyword>
<evidence type="ECO:0000256" key="11">
    <source>
        <dbReference type="ARBA" id="ARBA00023211"/>
    </source>
</evidence>
<evidence type="ECO:0000256" key="5">
    <source>
        <dbReference type="ARBA" id="ARBA00022679"/>
    </source>
</evidence>
<comment type="function">
    <text evidence="12">Catalyzes the transfer of the GlcNAc-1-phosphate moiety from UDP-GlcNAc onto the carrier lipid undecaprenyl phosphate (C55-P), yielding GlcNAc-pyrophosphoryl-undecaprenyl (GlcNAc-PP-C55).</text>
</comment>
<dbReference type="GO" id="GO:0009276">
    <property type="term" value="C:Gram-negative-bacterium-type cell wall"/>
    <property type="evidence" value="ECO:0007669"/>
    <property type="project" value="InterPro"/>
</dbReference>
<dbReference type="Pfam" id="PF00953">
    <property type="entry name" value="Glycos_transf_4"/>
    <property type="match status" value="1"/>
</dbReference>
<feature type="transmembrane region" description="Helical" evidence="12">
    <location>
        <begin position="179"/>
        <end position="196"/>
    </location>
</feature>
<dbReference type="AlphaFoldDB" id="A0A5R9PWL9"/>
<comment type="subcellular location">
    <subcellularLocation>
        <location evidence="12">Cell inner membrane</location>
        <topology evidence="12">Multi-pass membrane protein</topology>
    </subcellularLocation>
    <subcellularLocation>
        <location evidence="1">Cell membrane</location>
        <topology evidence="1">Multi-pass membrane protein</topology>
    </subcellularLocation>
</comment>
<evidence type="ECO:0000256" key="9">
    <source>
        <dbReference type="ARBA" id="ARBA00022989"/>
    </source>
</evidence>